<accession>A0A399G5P7</accession>
<dbReference type="SMART" id="SM00530">
    <property type="entry name" value="HTH_XRE"/>
    <property type="match status" value="1"/>
</dbReference>
<organism evidence="1 2">
    <name type="scientific">Thermobifida halotolerans</name>
    <dbReference type="NCBI Taxonomy" id="483545"/>
    <lineage>
        <taxon>Bacteria</taxon>
        <taxon>Bacillati</taxon>
        <taxon>Actinomycetota</taxon>
        <taxon>Actinomycetes</taxon>
        <taxon>Streptosporangiales</taxon>
        <taxon>Nocardiopsidaceae</taxon>
        <taxon>Thermobifida</taxon>
    </lineage>
</organism>
<dbReference type="Pfam" id="PF07883">
    <property type="entry name" value="Cupin_2"/>
    <property type="match status" value="1"/>
</dbReference>
<evidence type="ECO:0000313" key="1">
    <source>
        <dbReference type="EMBL" id="UOE20580.1"/>
    </source>
</evidence>
<name>A0A399G5P7_9ACTN</name>
<dbReference type="SUPFAM" id="SSF47413">
    <property type="entry name" value="lambda repressor-like DNA-binding domains"/>
    <property type="match status" value="1"/>
</dbReference>
<dbReference type="PROSITE" id="PS50943">
    <property type="entry name" value="HTH_CROC1"/>
    <property type="match status" value="1"/>
</dbReference>
<proteinExistence type="predicted"/>
<dbReference type="InterPro" id="IPR050807">
    <property type="entry name" value="TransReg_Diox_bact_type"/>
</dbReference>
<dbReference type="Pfam" id="PF01381">
    <property type="entry name" value="HTH_3"/>
    <property type="match status" value="1"/>
</dbReference>
<dbReference type="PANTHER" id="PTHR46797">
    <property type="entry name" value="HTH-TYPE TRANSCRIPTIONAL REGULATOR"/>
    <property type="match status" value="1"/>
</dbReference>
<dbReference type="InterPro" id="IPR010982">
    <property type="entry name" value="Lambda_DNA-bd_dom_sf"/>
</dbReference>
<dbReference type="Gene3D" id="1.10.260.40">
    <property type="entry name" value="lambda repressor-like DNA-binding domains"/>
    <property type="match status" value="1"/>
</dbReference>
<evidence type="ECO:0000313" key="2">
    <source>
        <dbReference type="Proteomes" id="UP000265719"/>
    </source>
</evidence>
<dbReference type="Proteomes" id="UP000265719">
    <property type="component" value="Chromosome"/>
</dbReference>
<dbReference type="InterPro" id="IPR014710">
    <property type="entry name" value="RmlC-like_jellyroll"/>
</dbReference>
<dbReference type="InterPro" id="IPR001387">
    <property type="entry name" value="Cro/C1-type_HTH"/>
</dbReference>
<dbReference type="InterPro" id="IPR011051">
    <property type="entry name" value="RmlC_Cupin_sf"/>
</dbReference>
<dbReference type="PANTHER" id="PTHR46797:SF1">
    <property type="entry name" value="METHYLPHOSPHONATE SYNTHASE"/>
    <property type="match status" value="1"/>
</dbReference>
<protein>
    <submittedName>
        <fullName evidence="1">Helix-turn-helix transcriptional regulator</fullName>
    </submittedName>
</protein>
<gene>
    <name evidence="1" type="ORF">NI17_005015</name>
</gene>
<dbReference type="OrthoDB" id="5114244at2"/>
<reference evidence="1" key="1">
    <citation type="submission" date="2020-10" db="EMBL/GenBank/DDBJ databases">
        <title>De novo genome project of the cellulose decomposer Thermobifida halotolerans type strain.</title>
        <authorList>
            <person name="Nagy I."/>
            <person name="Horvath B."/>
            <person name="Kukolya J."/>
            <person name="Nagy I."/>
            <person name="Orsini M."/>
        </authorList>
    </citation>
    <scope>NUCLEOTIDE SEQUENCE</scope>
    <source>
        <strain evidence="1">DSM 44931</strain>
    </source>
</reference>
<dbReference type="Gene3D" id="2.60.120.10">
    <property type="entry name" value="Jelly Rolls"/>
    <property type="match status" value="1"/>
</dbReference>
<dbReference type="SUPFAM" id="SSF51182">
    <property type="entry name" value="RmlC-like cupins"/>
    <property type="match status" value="1"/>
</dbReference>
<keyword evidence="2" id="KW-1185">Reference proteome</keyword>
<dbReference type="AlphaFoldDB" id="A0A399G5P7"/>
<dbReference type="GO" id="GO:0003700">
    <property type="term" value="F:DNA-binding transcription factor activity"/>
    <property type="evidence" value="ECO:0007669"/>
    <property type="project" value="TreeGrafter"/>
</dbReference>
<dbReference type="GO" id="GO:0003677">
    <property type="term" value="F:DNA binding"/>
    <property type="evidence" value="ECO:0007669"/>
    <property type="project" value="InterPro"/>
</dbReference>
<dbReference type="CDD" id="cd02209">
    <property type="entry name" value="cupin_XRE_C"/>
    <property type="match status" value="1"/>
</dbReference>
<sequence length="192" mass="21044">MSNDGLESLGPRIRTLRQQRRLTLREMSRQTGLSQSFLSQFERGATQASISSLRRISSALGIPLGDLFDTGKGSGNGVLRAEDRPRIPFGENAVKLLLTPRPLEHIEVFHVVMDVDGSTGSQQYTHGDSDEIIVVLTGRLRVELASEVFVLGKDDSISFRSGIPHKVVNVGSESAEALWIIGPPGHKKEEEE</sequence>
<dbReference type="GO" id="GO:0005829">
    <property type="term" value="C:cytosol"/>
    <property type="evidence" value="ECO:0007669"/>
    <property type="project" value="TreeGrafter"/>
</dbReference>
<dbReference type="KEGG" id="thao:NI17_005015"/>
<dbReference type="InterPro" id="IPR013096">
    <property type="entry name" value="Cupin_2"/>
</dbReference>
<dbReference type="RefSeq" id="WP_068691914.1">
    <property type="nucleotide sequence ID" value="NZ_CP063196.1"/>
</dbReference>
<dbReference type="CDD" id="cd00093">
    <property type="entry name" value="HTH_XRE"/>
    <property type="match status" value="1"/>
</dbReference>
<dbReference type="EMBL" id="CP063196">
    <property type="protein sequence ID" value="UOE20580.1"/>
    <property type="molecule type" value="Genomic_DNA"/>
</dbReference>